<comment type="caution">
    <text evidence="2">The sequence shown here is derived from an EMBL/GenBank/DDBJ whole genome shotgun (WGS) entry which is preliminary data.</text>
</comment>
<reference evidence="2" key="1">
    <citation type="journal article" date="2021" name="Nat. Commun.">
        <title>Genetic determinants of endophytism in the Arabidopsis root mycobiome.</title>
        <authorList>
            <person name="Mesny F."/>
            <person name="Miyauchi S."/>
            <person name="Thiergart T."/>
            <person name="Pickel B."/>
            <person name="Atanasova L."/>
            <person name="Karlsson M."/>
            <person name="Huettel B."/>
            <person name="Barry K.W."/>
            <person name="Haridas S."/>
            <person name="Chen C."/>
            <person name="Bauer D."/>
            <person name="Andreopoulos W."/>
            <person name="Pangilinan J."/>
            <person name="LaButti K."/>
            <person name="Riley R."/>
            <person name="Lipzen A."/>
            <person name="Clum A."/>
            <person name="Drula E."/>
            <person name="Henrissat B."/>
            <person name="Kohler A."/>
            <person name="Grigoriev I.V."/>
            <person name="Martin F.M."/>
            <person name="Hacquard S."/>
        </authorList>
    </citation>
    <scope>NUCLEOTIDE SEQUENCE</scope>
    <source>
        <strain evidence="2">MPI-SDFR-AT-0117</strain>
    </source>
</reference>
<feature type="compositionally biased region" description="Basic and acidic residues" evidence="1">
    <location>
        <begin position="686"/>
        <end position="702"/>
    </location>
</feature>
<proteinExistence type="predicted"/>
<sequence>MRSSAYTNESRPAAVWNAARCSRLLRPLQNRLAALRRPGILTALSEEVTPEESPQRRAKRRLEAGAPTQRKRHTKTYSRRSATSTEPSVHGTASKDAIKRGIATATTSKTGLGSSIVTPLLRRAKFLHVPPAVPPRIGQIITQRSDPMSGKLAPGKHLITCLRNLAAHRTGLEEARYGIYEGILRDCNAILSATRAVKTAGAKSLLAMCLRQVPGRVAIIASQERGVAGRAVAAQDEVPDTFTRIYDELEGLGQGAAGWKHLSVVVKSHALWLLQDATRNGLLPPCMVSVLAGCYGCYGYHEDALSLLEALATKPCLGPQDPQSTFQGHGNMELLSNFADASDTTSPHAPDVCLLRLMLRSRKLPVAWLSTRGFQPCWARLTVSLASGHLSTIEQELFQAAIAALCSSLPTWPYLGPKETVPEDHTLVAVVGAMVSMALIAPGSFDPQNASKDASPGHRQVRKRMLRIFWGAWYEARNHDARPHALAILRLGIFFLVDQSRRRSMGRIVHQPEGPQIQSTTSDKVCELAATLICSITRCSSRALSCSAHIFHYWLCDQLEAGQVLTHKAIRGDAAFMLARETSDLRDLVFAEAVRSATARQPGTDQNRSNAQHTSAFAGYRWEEGISEWVLTSPAARKRATIGLNPAPTWTQCDKSVPGRRLRGQHSSGTAHGLEKEHNAQCLRQRTHDGSRQRHEPAEKKRGPQLPLHHVVDDSQLQAGWELKIAKDLESDSAGLRRAPLKRRRLALSKSLLQVRGGGPGGGDMESEDELQA</sequence>
<protein>
    <submittedName>
        <fullName evidence="2">Uncharacterized protein</fullName>
    </submittedName>
</protein>
<feature type="compositionally biased region" description="Basic residues" evidence="1">
    <location>
        <begin position="69"/>
        <end position="78"/>
    </location>
</feature>
<dbReference type="AlphaFoldDB" id="A0A9P8V119"/>
<evidence type="ECO:0000313" key="3">
    <source>
        <dbReference type="Proteomes" id="UP000770015"/>
    </source>
</evidence>
<organism evidence="2 3">
    <name type="scientific">Plectosphaerella plurivora</name>
    <dbReference type="NCBI Taxonomy" id="936078"/>
    <lineage>
        <taxon>Eukaryota</taxon>
        <taxon>Fungi</taxon>
        <taxon>Dikarya</taxon>
        <taxon>Ascomycota</taxon>
        <taxon>Pezizomycotina</taxon>
        <taxon>Sordariomycetes</taxon>
        <taxon>Hypocreomycetidae</taxon>
        <taxon>Glomerellales</taxon>
        <taxon>Plectosphaerellaceae</taxon>
        <taxon>Plectosphaerella</taxon>
    </lineage>
</organism>
<name>A0A9P8V119_9PEZI</name>
<feature type="region of interest" description="Disordered" evidence="1">
    <location>
        <begin position="645"/>
        <end position="705"/>
    </location>
</feature>
<dbReference type="OrthoDB" id="4159838at2759"/>
<dbReference type="EMBL" id="JAGSXJ010000050">
    <property type="protein sequence ID" value="KAH6661648.1"/>
    <property type="molecule type" value="Genomic_DNA"/>
</dbReference>
<feature type="region of interest" description="Disordered" evidence="1">
    <location>
        <begin position="752"/>
        <end position="773"/>
    </location>
</feature>
<evidence type="ECO:0000256" key="1">
    <source>
        <dbReference type="SAM" id="MobiDB-lite"/>
    </source>
</evidence>
<feature type="region of interest" description="Disordered" evidence="1">
    <location>
        <begin position="46"/>
        <end position="96"/>
    </location>
</feature>
<evidence type="ECO:0000313" key="2">
    <source>
        <dbReference type="EMBL" id="KAH6661648.1"/>
    </source>
</evidence>
<accession>A0A9P8V119</accession>
<keyword evidence="3" id="KW-1185">Reference proteome</keyword>
<gene>
    <name evidence="2" type="ORF">F5X68DRAFT_178546</name>
</gene>
<dbReference type="Proteomes" id="UP000770015">
    <property type="component" value="Unassembled WGS sequence"/>
</dbReference>